<organism evidence="1">
    <name type="scientific">Fopius arisanus</name>
    <dbReference type="NCBI Taxonomy" id="64838"/>
    <lineage>
        <taxon>Eukaryota</taxon>
        <taxon>Metazoa</taxon>
        <taxon>Ecdysozoa</taxon>
        <taxon>Arthropoda</taxon>
        <taxon>Hexapoda</taxon>
        <taxon>Insecta</taxon>
        <taxon>Pterygota</taxon>
        <taxon>Neoptera</taxon>
        <taxon>Endopterygota</taxon>
        <taxon>Hymenoptera</taxon>
        <taxon>Apocrita</taxon>
        <taxon>Ichneumonoidea</taxon>
        <taxon>Braconidae</taxon>
        <taxon>Opiinae</taxon>
        <taxon>Fopius</taxon>
    </lineage>
</organism>
<proteinExistence type="predicted"/>
<dbReference type="EMBL" id="GBYB01009197">
    <property type="protein sequence ID" value="JAG78964.1"/>
    <property type="molecule type" value="Transcribed_RNA"/>
</dbReference>
<dbReference type="AlphaFoldDB" id="A0A0C9R8L6"/>
<protein>
    <submittedName>
        <fullName evidence="1">LysS protein</fullName>
    </submittedName>
</protein>
<evidence type="ECO:0000313" key="3">
    <source>
        <dbReference type="RefSeq" id="XP_011312267.1"/>
    </source>
</evidence>
<reference evidence="1" key="1">
    <citation type="submission" date="2015-01" db="EMBL/GenBank/DDBJ databases">
        <title>Transcriptome Assembly of Fopius arisanus.</title>
        <authorList>
            <person name="Geib S."/>
        </authorList>
    </citation>
    <scope>NUCLEOTIDE SEQUENCE</scope>
</reference>
<reference evidence="3" key="2">
    <citation type="submission" date="2025-04" db="UniProtKB">
        <authorList>
            <consortium name="RefSeq"/>
        </authorList>
    </citation>
    <scope>IDENTIFICATION</scope>
    <source>
        <strain evidence="3">USDA-PBARC FA_bdor</strain>
        <tissue evidence="3">Whole organism</tissue>
    </source>
</reference>
<evidence type="ECO:0000313" key="1">
    <source>
        <dbReference type="EMBL" id="JAG78964.1"/>
    </source>
</evidence>
<name>A0A0C9R8L6_9HYME</name>
<accession>A0A9R1U9E0</accession>
<dbReference type="GeneID" id="105272076"/>
<dbReference type="OrthoDB" id="7682106at2759"/>
<dbReference type="KEGG" id="fas:105272076"/>
<dbReference type="Proteomes" id="UP000694866">
    <property type="component" value="Unplaced"/>
</dbReference>
<keyword evidence="2" id="KW-1185">Reference proteome</keyword>
<accession>A0A0C9R8L6</accession>
<gene>
    <name evidence="1" type="primary">lysS</name>
    <name evidence="3" type="synonym">LOC105272076</name>
    <name evidence="1" type="ORF">g.26951</name>
</gene>
<evidence type="ECO:0000313" key="2">
    <source>
        <dbReference type="Proteomes" id="UP000694866"/>
    </source>
</evidence>
<sequence>MSQSEDVKIQIQKILISINDITEKIKQEMGMINEMVKAKGHLTLTIDEANDMLAKIAKKRVSNPTGQLLDTQYIHDEFDSLNAFDPITMDLITQKLMAIMDT</sequence>
<dbReference type="RefSeq" id="XP_011312267.1">
    <property type="nucleotide sequence ID" value="XM_011313965.1"/>
</dbReference>